<evidence type="ECO:0000313" key="3">
    <source>
        <dbReference type="EMBL" id="OJI95179.1"/>
    </source>
</evidence>
<evidence type="ECO:0000259" key="2">
    <source>
        <dbReference type="Pfam" id="PF00892"/>
    </source>
</evidence>
<reference evidence="3 4" key="1">
    <citation type="submission" date="2016-10" db="EMBL/GenBank/DDBJ databases">
        <title>Genome sequence of Planktotalea frisia SH6-1.</title>
        <authorList>
            <person name="Poehlein A."/>
            <person name="Bakenhus I."/>
            <person name="Voget S."/>
            <person name="Brinkhoff T."/>
            <person name="Simon M."/>
        </authorList>
    </citation>
    <scope>NUCLEOTIDE SEQUENCE [LARGE SCALE GENOMIC DNA]</scope>
    <source>
        <strain evidence="3 4">SH6-1</strain>
    </source>
</reference>
<gene>
    <name evidence="3" type="ORF">PFRI_05820</name>
</gene>
<dbReference type="Proteomes" id="UP000184514">
    <property type="component" value="Unassembled WGS sequence"/>
</dbReference>
<dbReference type="AlphaFoldDB" id="A0A1L9P0V4"/>
<comment type="caution">
    <text evidence="3">The sequence shown here is derived from an EMBL/GenBank/DDBJ whole genome shotgun (WGS) entry which is preliminary data.</text>
</comment>
<organism evidence="3 4">
    <name type="scientific">Planktotalea frisia</name>
    <dbReference type="NCBI Taxonomy" id="696762"/>
    <lineage>
        <taxon>Bacteria</taxon>
        <taxon>Pseudomonadati</taxon>
        <taxon>Pseudomonadota</taxon>
        <taxon>Alphaproteobacteria</taxon>
        <taxon>Rhodobacterales</taxon>
        <taxon>Paracoccaceae</taxon>
        <taxon>Planktotalea</taxon>
    </lineage>
</organism>
<feature type="transmembrane region" description="Helical" evidence="1">
    <location>
        <begin position="234"/>
        <end position="255"/>
    </location>
</feature>
<protein>
    <submittedName>
        <fullName evidence="3">EamA-like transporter family protein</fullName>
    </submittedName>
</protein>
<keyword evidence="1" id="KW-0472">Membrane</keyword>
<feature type="transmembrane region" description="Helical" evidence="1">
    <location>
        <begin position="144"/>
        <end position="163"/>
    </location>
</feature>
<dbReference type="RefSeq" id="WP_245812237.1">
    <property type="nucleotide sequence ID" value="NZ_MLCB01000047.1"/>
</dbReference>
<feature type="transmembrane region" description="Helical" evidence="1">
    <location>
        <begin position="175"/>
        <end position="195"/>
    </location>
</feature>
<accession>A0A1L9P0V4</accession>
<feature type="transmembrane region" description="Helical" evidence="1">
    <location>
        <begin position="90"/>
        <end position="110"/>
    </location>
</feature>
<feature type="transmembrane region" description="Helical" evidence="1">
    <location>
        <begin position="202"/>
        <end position="222"/>
    </location>
</feature>
<dbReference type="EMBL" id="MLCB01000047">
    <property type="protein sequence ID" value="OJI95179.1"/>
    <property type="molecule type" value="Genomic_DNA"/>
</dbReference>
<proteinExistence type="predicted"/>
<evidence type="ECO:0000256" key="1">
    <source>
        <dbReference type="SAM" id="Phobius"/>
    </source>
</evidence>
<evidence type="ECO:0000313" key="4">
    <source>
        <dbReference type="Proteomes" id="UP000184514"/>
    </source>
</evidence>
<dbReference type="STRING" id="696762.PFRI_05820"/>
<dbReference type="GO" id="GO:0016020">
    <property type="term" value="C:membrane"/>
    <property type="evidence" value="ECO:0007669"/>
    <property type="project" value="InterPro"/>
</dbReference>
<sequence>MTTRGSYASPITRTNRKIKQITDQTRKTTLGVTLAIVGALLLTPDTLLMRLSQLDGWNMLIWRGSLSGAAYLIIWGMLDGWKSLSKITSLNFSILLCCQLLNAVFFSLAIALAPVVIVLIGVATVPVFAALLSRLILNEPLSKLTLMTAFVVLSGLSISLLGHDIDRATISEKNVIGLLLGLGVAFALAMNFTMIRKDQDAPFVLAMALGAMCAAGVGYLCAEKIQWLPVMNMLSIGLTGICILPLSFVALSYAARNVKSSTVSLIMLSETVLGPLWVWWGVGESPNRMMLIGGTVVLAAIAAFIVLERRNDALESA</sequence>
<name>A0A1L9P0V4_9RHOB</name>
<dbReference type="Pfam" id="PF00892">
    <property type="entry name" value="EamA"/>
    <property type="match status" value="2"/>
</dbReference>
<dbReference type="InterPro" id="IPR000620">
    <property type="entry name" value="EamA_dom"/>
</dbReference>
<feature type="transmembrane region" description="Helical" evidence="1">
    <location>
        <begin position="288"/>
        <end position="307"/>
    </location>
</feature>
<feature type="domain" description="EamA" evidence="2">
    <location>
        <begin position="176"/>
        <end position="303"/>
    </location>
</feature>
<keyword evidence="1" id="KW-1133">Transmembrane helix</keyword>
<dbReference type="InterPro" id="IPR037185">
    <property type="entry name" value="EmrE-like"/>
</dbReference>
<feature type="transmembrane region" description="Helical" evidence="1">
    <location>
        <begin position="60"/>
        <end position="78"/>
    </location>
</feature>
<feature type="transmembrane region" description="Helical" evidence="1">
    <location>
        <begin position="262"/>
        <end position="282"/>
    </location>
</feature>
<dbReference type="PANTHER" id="PTHR22911">
    <property type="entry name" value="ACYL-MALONYL CONDENSING ENZYME-RELATED"/>
    <property type="match status" value="1"/>
</dbReference>
<feature type="transmembrane region" description="Helical" evidence="1">
    <location>
        <begin position="29"/>
        <end position="48"/>
    </location>
</feature>
<dbReference type="PANTHER" id="PTHR22911:SF137">
    <property type="entry name" value="SOLUTE CARRIER FAMILY 35 MEMBER G2-RELATED"/>
    <property type="match status" value="1"/>
</dbReference>
<keyword evidence="1" id="KW-0812">Transmembrane</keyword>
<feature type="domain" description="EamA" evidence="2">
    <location>
        <begin position="30"/>
        <end position="159"/>
    </location>
</feature>
<keyword evidence="4" id="KW-1185">Reference proteome</keyword>
<feature type="transmembrane region" description="Helical" evidence="1">
    <location>
        <begin position="116"/>
        <end position="137"/>
    </location>
</feature>
<dbReference type="SUPFAM" id="SSF103481">
    <property type="entry name" value="Multidrug resistance efflux transporter EmrE"/>
    <property type="match status" value="2"/>
</dbReference>